<keyword evidence="1" id="KW-0812">Transmembrane</keyword>
<evidence type="ECO:0000313" key="2">
    <source>
        <dbReference type="EMBL" id="KAJ4441861.1"/>
    </source>
</evidence>
<name>A0ABQ8T6X9_PERAM</name>
<protein>
    <submittedName>
        <fullName evidence="2">Uncharacterized protein</fullName>
    </submittedName>
</protein>
<proteinExistence type="predicted"/>
<keyword evidence="3" id="KW-1185">Reference proteome</keyword>
<keyword evidence="1" id="KW-0472">Membrane</keyword>
<evidence type="ECO:0000313" key="3">
    <source>
        <dbReference type="Proteomes" id="UP001148838"/>
    </source>
</evidence>
<dbReference type="EMBL" id="JAJSOF020000015">
    <property type="protein sequence ID" value="KAJ4441861.1"/>
    <property type="molecule type" value="Genomic_DNA"/>
</dbReference>
<feature type="transmembrane region" description="Helical" evidence="1">
    <location>
        <begin position="140"/>
        <end position="158"/>
    </location>
</feature>
<dbReference type="Proteomes" id="UP001148838">
    <property type="component" value="Unassembled WGS sequence"/>
</dbReference>
<organism evidence="2 3">
    <name type="scientific">Periplaneta americana</name>
    <name type="common">American cockroach</name>
    <name type="synonym">Blatta americana</name>
    <dbReference type="NCBI Taxonomy" id="6978"/>
    <lineage>
        <taxon>Eukaryota</taxon>
        <taxon>Metazoa</taxon>
        <taxon>Ecdysozoa</taxon>
        <taxon>Arthropoda</taxon>
        <taxon>Hexapoda</taxon>
        <taxon>Insecta</taxon>
        <taxon>Pterygota</taxon>
        <taxon>Neoptera</taxon>
        <taxon>Polyneoptera</taxon>
        <taxon>Dictyoptera</taxon>
        <taxon>Blattodea</taxon>
        <taxon>Blattoidea</taxon>
        <taxon>Blattidae</taxon>
        <taxon>Blattinae</taxon>
        <taxon>Periplaneta</taxon>
    </lineage>
</organism>
<reference evidence="2 3" key="1">
    <citation type="journal article" date="2022" name="Allergy">
        <title>Genome assembly and annotation of Periplaneta americana reveal a comprehensive cockroach allergen profile.</title>
        <authorList>
            <person name="Wang L."/>
            <person name="Xiong Q."/>
            <person name="Saelim N."/>
            <person name="Wang L."/>
            <person name="Nong W."/>
            <person name="Wan A.T."/>
            <person name="Shi M."/>
            <person name="Liu X."/>
            <person name="Cao Q."/>
            <person name="Hui J.H.L."/>
            <person name="Sookrung N."/>
            <person name="Leung T.F."/>
            <person name="Tungtrongchitr A."/>
            <person name="Tsui S.K.W."/>
        </authorList>
    </citation>
    <scope>NUCLEOTIDE SEQUENCE [LARGE SCALE GENOMIC DNA]</scope>
    <source>
        <strain evidence="2">PWHHKU_190912</strain>
    </source>
</reference>
<keyword evidence="1" id="KW-1133">Transmembrane helix</keyword>
<evidence type="ECO:0000256" key="1">
    <source>
        <dbReference type="SAM" id="Phobius"/>
    </source>
</evidence>
<sequence length="223" mass="26041">MAGLCEGGNEPSGSLKAISDEPREFNLPTLPQRCITYEAEKLPSKYGVHSEEYVPIRTVVDIRFPEKINTFASEHISQFMRKTSRLRSKKTTDLSRTCIIFDTYKNTTAFRFITEILRFESVCDMMPYRYEGLGFSSQQIFLYCIICFICYFIFFYEVHQEVHCLAKDGSFRRVDIIAIDRGNDTAIIIDPALRFETTVEQSKVVHKEKKTIYDPTTEYFRDY</sequence>
<accession>A0ABQ8T6X9</accession>
<gene>
    <name evidence="2" type="ORF">ANN_11721</name>
</gene>
<comment type="caution">
    <text evidence="2">The sequence shown here is derived from an EMBL/GenBank/DDBJ whole genome shotgun (WGS) entry which is preliminary data.</text>
</comment>